<evidence type="ECO:0000313" key="1">
    <source>
        <dbReference type="EMBL" id="XBH23013.1"/>
    </source>
</evidence>
<reference evidence="1" key="1">
    <citation type="submission" date="2024-02" db="EMBL/GenBank/DDBJ databases">
        <title>Tomenella chthoni gen. nov. sp. nov., a member of the family Jonesiaceae isolated from bat guano.</title>
        <authorList>
            <person name="Miller S.L."/>
            <person name="King J."/>
            <person name="Sankaranarayanan K."/>
            <person name="Lawson P.A."/>
        </authorList>
    </citation>
    <scope>NUCLEOTIDE SEQUENCE</scope>
    <source>
        <strain evidence="1">BS-20</strain>
    </source>
</reference>
<sequence>MIERTEATTMAYFGWGPQGADNALAAMGNVAETHNTIEHEALHINDGHVRTKTIGIDEQ</sequence>
<organism evidence="1">
    <name type="scientific">Jonesiaceae bacterium BS-20</name>
    <dbReference type="NCBI Taxonomy" id="3120821"/>
    <lineage>
        <taxon>Bacteria</taxon>
        <taxon>Bacillati</taxon>
        <taxon>Actinomycetota</taxon>
        <taxon>Actinomycetes</taxon>
        <taxon>Micrococcales</taxon>
        <taxon>Jonesiaceae</taxon>
    </lineage>
</organism>
<protein>
    <submittedName>
        <fullName evidence="1">Uncharacterized protein</fullName>
    </submittedName>
</protein>
<name>A0AAU7E0I8_9MICO</name>
<gene>
    <name evidence="1" type="ORF">V5R04_07320</name>
</gene>
<proteinExistence type="predicted"/>
<dbReference type="EMBL" id="CP146203">
    <property type="protein sequence ID" value="XBH23013.1"/>
    <property type="molecule type" value="Genomic_DNA"/>
</dbReference>
<dbReference type="AlphaFoldDB" id="A0AAU7E0I8"/>
<accession>A0AAU7E0I8</accession>